<name>A0A327Z3T4_9ACTN</name>
<dbReference type="Proteomes" id="UP000249341">
    <property type="component" value="Unassembled WGS sequence"/>
</dbReference>
<evidence type="ECO:0000313" key="1">
    <source>
        <dbReference type="EMBL" id="RAK29210.1"/>
    </source>
</evidence>
<sequence>SDAGPGYYNLTTAMKQGGQTVGGASIIRVVTPAARHPA</sequence>
<feature type="non-terminal residue" evidence="1">
    <location>
        <position position="1"/>
    </location>
</feature>
<comment type="caution">
    <text evidence="1">The sequence shown here is derived from an EMBL/GenBank/DDBJ whole genome shotgun (WGS) entry which is preliminary data.</text>
</comment>
<dbReference type="AlphaFoldDB" id="A0A327Z3T4"/>
<proteinExistence type="predicted"/>
<evidence type="ECO:0000313" key="2">
    <source>
        <dbReference type="Proteomes" id="UP000249341"/>
    </source>
</evidence>
<organism evidence="1 2">
    <name type="scientific">Actinoplanes lutulentus</name>
    <dbReference type="NCBI Taxonomy" id="1287878"/>
    <lineage>
        <taxon>Bacteria</taxon>
        <taxon>Bacillati</taxon>
        <taxon>Actinomycetota</taxon>
        <taxon>Actinomycetes</taxon>
        <taxon>Micromonosporales</taxon>
        <taxon>Micromonosporaceae</taxon>
        <taxon>Actinoplanes</taxon>
    </lineage>
</organism>
<gene>
    <name evidence="1" type="ORF">B0I29_1181</name>
</gene>
<accession>A0A327Z3T4</accession>
<protein>
    <submittedName>
        <fullName evidence="1">Uncharacterized protein</fullName>
    </submittedName>
</protein>
<reference evidence="1 2" key="1">
    <citation type="submission" date="2018-06" db="EMBL/GenBank/DDBJ databases">
        <title>Genomic Encyclopedia of Type Strains, Phase III (KMG-III): the genomes of soil and plant-associated and newly described type strains.</title>
        <authorList>
            <person name="Whitman W."/>
        </authorList>
    </citation>
    <scope>NUCLEOTIDE SEQUENCE [LARGE SCALE GENOMIC DNA]</scope>
    <source>
        <strain evidence="1 2">CGMCC 4.7090</strain>
    </source>
</reference>
<keyword evidence="2" id="KW-1185">Reference proteome</keyword>
<dbReference type="EMBL" id="QLMJ01000018">
    <property type="protein sequence ID" value="RAK29210.1"/>
    <property type="molecule type" value="Genomic_DNA"/>
</dbReference>